<accession>A0A0U2RSA8</accession>
<organism evidence="1 2">
    <name type="scientific">Ranavirus ambystoma1</name>
    <dbReference type="NCBI Taxonomy" id="265294"/>
    <lineage>
        <taxon>Viruses</taxon>
        <taxon>Varidnaviria</taxon>
        <taxon>Bamfordvirae</taxon>
        <taxon>Nucleocytoviricota</taxon>
        <taxon>Megaviricetes</taxon>
        <taxon>Pimascovirales</taxon>
        <taxon>Pimascovirales incertae sedis</taxon>
        <taxon>Iridoviridae</taxon>
        <taxon>Alphairidovirinae</taxon>
        <taxon>Ranavirus</taxon>
    </lineage>
</organism>
<reference evidence="1 2" key="1">
    <citation type="journal article" date="2015" name="G3 (Bethesda)">
        <title>Comparative Genomics of an Emerging Amphibian Virus.</title>
        <authorList>
            <person name="Epstein B."/>
            <person name="Storfer A."/>
        </authorList>
    </citation>
    <scope>NUCLEOTIDE SEQUENCE [LARGE SCALE GENOMIC DNA]</scope>
    <source>
        <strain evidence="1">DAL1</strain>
    </source>
</reference>
<evidence type="ECO:0000313" key="1">
    <source>
        <dbReference type="EMBL" id="ALN37631.1"/>
    </source>
</evidence>
<dbReference type="EMBL" id="KR075884">
    <property type="protein sequence ID" value="ALN37631.1"/>
    <property type="molecule type" value="Genomic_DNA"/>
</dbReference>
<sequence>MQLETLVLDLSPRALRLAHSHSRKDMPVKTVSEKIPIVWGDVLSSLKISRTDRIVKGVGYVTDVLSVDWVGDVVWTSGAALAKVRYRVEASDPSDWHAEEGGMPVTGFHVGGPLSEGRDRLVLFAGDGKRVDDSWVYSGCDCVASVGDSLRVWTVEATRLKRVEGSRYVYAAVCCHECPGMAGRS</sequence>
<proteinExistence type="predicted"/>
<evidence type="ECO:0000313" key="2">
    <source>
        <dbReference type="Proteomes" id="UP000109578"/>
    </source>
</evidence>
<name>A0A0U2RSA8_9VIRU</name>
<protein>
    <submittedName>
        <fullName evidence="1">Uncharacterized protein</fullName>
    </submittedName>
</protein>
<gene>
    <name evidence="1" type="ORF">34L</name>
</gene>
<dbReference type="Proteomes" id="UP000109578">
    <property type="component" value="Segment"/>
</dbReference>